<keyword evidence="1" id="KW-0812">Transmembrane</keyword>
<name>A0A3B1BQ90_9ZZZZ</name>
<dbReference type="AlphaFoldDB" id="A0A3B1BQ90"/>
<organism evidence="2">
    <name type="scientific">hydrothermal vent metagenome</name>
    <dbReference type="NCBI Taxonomy" id="652676"/>
    <lineage>
        <taxon>unclassified sequences</taxon>
        <taxon>metagenomes</taxon>
        <taxon>ecological metagenomes</taxon>
    </lineage>
</organism>
<dbReference type="PANTHER" id="PTHR30433">
    <property type="entry name" value="CHEMOTAXIS PROTEIN MOTA"/>
    <property type="match status" value="1"/>
</dbReference>
<protein>
    <recommendedName>
        <fullName evidence="3">Flagellar motor rotation protein MotA</fullName>
    </recommendedName>
</protein>
<evidence type="ECO:0000256" key="1">
    <source>
        <dbReference type="SAM" id="Phobius"/>
    </source>
</evidence>
<dbReference type="GO" id="GO:0006935">
    <property type="term" value="P:chemotaxis"/>
    <property type="evidence" value="ECO:0007669"/>
    <property type="project" value="InterPro"/>
</dbReference>
<evidence type="ECO:0008006" key="3">
    <source>
        <dbReference type="Google" id="ProtNLM"/>
    </source>
</evidence>
<feature type="transmembrane region" description="Helical" evidence="1">
    <location>
        <begin position="30"/>
        <end position="50"/>
    </location>
</feature>
<dbReference type="GO" id="GO:0005886">
    <property type="term" value="C:plasma membrane"/>
    <property type="evidence" value="ECO:0007669"/>
    <property type="project" value="TreeGrafter"/>
</dbReference>
<dbReference type="InterPro" id="IPR047055">
    <property type="entry name" value="MotA-like"/>
</dbReference>
<keyword evidence="1" id="KW-0472">Membrane</keyword>
<accession>A0A3B1BQ90</accession>
<dbReference type="GO" id="GO:0071978">
    <property type="term" value="P:bacterial-type flagellum-dependent swarming motility"/>
    <property type="evidence" value="ECO:0007669"/>
    <property type="project" value="InterPro"/>
</dbReference>
<gene>
    <name evidence="2" type="ORF">MNBD_NITROSPINAE01-273</name>
</gene>
<feature type="non-terminal residue" evidence="2">
    <location>
        <position position="131"/>
    </location>
</feature>
<keyword evidence="1" id="KW-1133">Transmembrane helix</keyword>
<dbReference type="EMBL" id="UOGC01000105">
    <property type="protein sequence ID" value="VAX20496.1"/>
    <property type="molecule type" value="Genomic_DNA"/>
</dbReference>
<reference evidence="2" key="1">
    <citation type="submission" date="2018-06" db="EMBL/GenBank/DDBJ databases">
        <authorList>
            <person name="Zhirakovskaya E."/>
        </authorList>
    </citation>
    <scope>NUCLEOTIDE SEQUENCE</scope>
</reference>
<dbReference type="PANTHER" id="PTHR30433:SF2">
    <property type="entry name" value="MOTILITY PROTEIN A"/>
    <property type="match status" value="1"/>
</dbReference>
<evidence type="ECO:0000313" key="2">
    <source>
        <dbReference type="EMBL" id="VAX20496.1"/>
    </source>
</evidence>
<proteinExistence type="predicted"/>
<sequence length="131" mass="14512">MTTFIGIVAGGTLLFYAILMQGGVGIFWNVPALMIVFGGTLAALLISYPLPRVLKVTGVLLQIFKKDVQHASWVIKLMVELSFKARQQSLLALDEELNKVDNRLVKLGLELVIDGQPANMIRELLETELNF</sequence>